<sequence length="129" mass="15111">MQQAQYTADLQRNRPSSPEVETLSLGHRGLFYETSPKNLKCTGRNKIFLYIQSDVNFGVSTVRESKIRKDNPESRWKSLTYKPEAAVRKRCSWIAEDIPERKPRLYVSHLYVVSFLRRFIAVRIPSYSL</sequence>
<dbReference type="AlphaFoldDB" id="A0A4Y2J4L3"/>
<feature type="region of interest" description="Disordered" evidence="1">
    <location>
        <begin position="1"/>
        <end position="21"/>
    </location>
</feature>
<evidence type="ECO:0000313" key="3">
    <source>
        <dbReference type="Proteomes" id="UP000499080"/>
    </source>
</evidence>
<dbReference type="Proteomes" id="UP000499080">
    <property type="component" value="Unassembled WGS sequence"/>
</dbReference>
<evidence type="ECO:0000256" key="1">
    <source>
        <dbReference type="SAM" id="MobiDB-lite"/>
    </source>
</evidence>
<feature type="compositionally biased region" description="Polar residues" evidence="1">
    <location>
        <begin position="1"/>
        <end position="16"/>
    </location>
</feature>
<protein>
    <submittedName>
        <fullName evidence="2">Uncharacterized protein</fullName>
    </submittedName>
</protein>
<evidence type="ECO:0000313" key="2">
    <source>
        <dbReference type="EMBL" id="GBM85201.1"/>
    </source>
</evidence>
<keyword evidence="3" id="KW-1185">Reference proteome</keyword>
<proteinExistence type="predicted"/>
<comment type="caution">
    <text evidence="2">The sequence shown here is derived from an EMBL/GenBank/DDBJ whole genome shotgun (WGS) entry which is preliminary data.</text>
</comment>
<accession>A0A4Y2J4L3</accession>
<reference evidence="2 3" key="1">
    <citation type="journal article" date="2019" name="Sci. Rep.">
        <title>Orb-weaving spider Araneus ventricosus genome elucidates the spidroin gene catalogue.</title>
        <authorList>
            <person name="Kono N."/>
            <person name="Nakamura H."/>
            <person name="Ohtoshi R."/>
            <person name="Moran D.A.P."/>
            <person name="Shinohara A."/>
            <person name="Yoshida Y."/>
            <person name="Fujiwara M."/>
            <person name="Mori M."/>
            <person name="Tomita M."/>
            <person name="Arakawa K."/>
        </authorList>
    </citation>
    <scope>NUCLEOTIDE SEQUENCE [LARGE SCALE GENOMIC DNA]</scope>
</reference>
<gene>
    <name evidence="2" type="ORF">AVEN_220095_1</name>
</gene>
<name>A0A4Y2J4L3_ARAVE</name>
<organism evidence="2 3">
    <name type="scientific">Araneus ventricosus</name>
    <name type="common">Orbweaver spider</name>
    <name type="synonym">Epeira ventricosa</name>
    <dbReference type="NCBI Taxonomy" id="182803"/>
    <lineage>
        <taxon>Eukaryota</taxon>
        <taxon>Metazoa</taxon>
        <taxon>Ecdysozoa</taxon>
        <taxon>Arthropoda</taxon>
        <taxon>Chelicerata</taxon>
        <taxon>Arachnida</taxon>
        <taxon>Araneae</taxon>
        <taxon>Araneomorphae</taxon>
        <taxon>Entelegynae</taxon>
        <taxon>Araneoidea</taxon>
        <taxon>Araneidae</taxon>
        <taxon>Araneus</taxon>
    </lineage>
</organism>
<dbReference type="EMBL" id="BGPR01003214">
    <property type="protein sequence ID" value="GBM85201.1"/>
    <property type="molecule type" value="Genomic_DNA"/>
</dbReference>